<dbReference type="SUPFAM" id="SSF52540">
    <property type="entry name" value="P-loop containing nucleoside triphosphate hydrolases"/>
    <property type="match status" value="1"/>
</dbReference>
<dbReference type="InterPro" id="IPR004807">
    <property type="entry name" value="UvrB"/>
</dbReference>
<feature type="domain" description="Helicase/UvrB N-terminal" evidence="2">
    <location>
        <begin position="40"/>
        <end position="91"/>
    </location>
</feature>
<sequence length="92" mass="9878">MHNNAPEHMPALFGPKKPLRDKLEGGRRFVMKTDFEAAGDQPAAIAELSQGVLAGEHNQVLLGATGTGKTFTMAKVIEETQRPAIILAPNKT</sequence>
<organism evidence="3 4">
    <name type="scientific">Corallococcus praedator</name>
    <dbReference type="NCBI Taxonomy" id="2316724"/>
    <lineage>
        <taxon>Bacteria</taxon>
        <taxon>Pseudomonadati</taxon>
        <taxon>Myxococcota</taxon>
        <taxon>Myxococcia</taxon>
        <taxon>Myxococcales</taxon>
        <taxon>Cystobacterineae</taxon>
        <taxon>Myxococcaceae</taxon>
        <taxon>Corallococcus</taxon>
    </lineage>
</organism>
<comment type="caution">
    <text evidence="3">The sequence shown here is derived from an EMBL/GenBank/DDBJ whole genome shotgun (WGS) entry which is preliminary data.</text>
</comment>
<dbReference type="EMBL" id="RAWI01001319">
    <property type="protein sequence ID" value="RKH76683.1"/>
    <property type="molecule type" value="Genomic_DNA"/>
</dbReference>
<dbReference type="PANTHER" id="PTHR24029">
    <property type="entry name" value="UVRABC SYSTEM PROTEIN B"/>
    <property type="match status" value="1"/>
</dbReference>
<dbReference type="InterPro" id="IPR027417">
    <property type="entry name" value="P-loop_NTPase"/>
</dbReference>
<feature type="non-terminal residue" evidence="3">
    <location>
        <position position="92"/>
    </location>
</feature>
<evidence type="ECO:0000259" key="2">
    <source>
        <dbReference type="Pfam" id="PF04851"/>
    </source>
</evidence>
<reference evidence="3 4" key="1">
    <citation type="submission" date="2018-09" db="EMBL/GenBank/DDBJ databases">
        <authorList>
            <person name="Livingstone P.G."/>
            <person name="Whitworth D.E."/>
        </authorList>
    </citation>
    <scope>NUCLEOTIDE SEQUENCE [LARGE SCALE GENOMIC DNA]</scope>
    <source>
        <strain evidence="3 4">CA031B</strain>
    </source>
</reference>
<dbReference type="InterPro" id="IPR006935">
    <property type="entry name" value="Helicase/UvrB_N"/>
</dbReference>
<dbReference type="RefSeq" id="WP_158626263.1">
    <property type="nucleotide sequence ID" value="NZ_RAWI01001319.1"/>
</dbReference>
<keyword evidence="4" id="KW-1185">Reference proteome</keyword>
<gene>
    <name evidence="3" type="ORF">D7Y13_44285</name>
</gene>
<accession>A0ABX9Q1S5</accession>
<feature type="region of interest" description="Disordered" evidence="1">
    <location>
        <begin position="1"/>
        <end position="20"/>
    </location>
</feature>
<evidence type="ECO:0000256" key="1">
    <source>
        <dbReference type="SAM" id="MobiDB-lite"/>
    </source>
</evidence>
<proteinExistence type="predicted"/>
<dbReference type="PANTHER" id="PTHR24029:SF0">
    <property type="entry name" value="UVRABC SYSTEM PROTEIN B"/>
    <property type="match status" value="1"/>
</dbReference>
<name>A0ABX9Q1S5_9BACT</name>
<dbReference type="Pfam" id="PF04851">
    <property type="entry name" value="ResIII"/>
    <property type="match status" value="1"/>
</dbReference>
<evidence type="ECO:0000313" key="3">
    <source>
        <dbReference type="EMBL" id="RKH76683.1"/>
    </source>
</evidence>
<dbReference type="Gene3D" id="3.40.50.300">
    <property type="entry name" value="P-loop containing nucleotide triphosphate hydrolases"/>
    <property type="match status" value="1"/>
</dbReference>
<evidence type="ECO:0000313" key="4">
    <source>
        <dbReference type="Proteomes" id="UP000278907"/>
    </source>
</evidence>
<protein>
    <submittedName>
        <fullName evidence="3">Excinuclease ABC subunit UvrB</fullName>
    </submittedName>
</protein>
<dbReference type="Proteomes" id="UP000278907">
    <property type="component" value="Unassembled WGS sequence"/>
</dbReference>